<dbReference type="Pfam" id="PF20628">
    <property type="entry name" value="Dyp_perox_C"/>
    <property type="match status" value="1"/>
</dbReference>
<evidence type="ECO:0000256" key="3">
    <source>
        <dbReference type="ARBA" id="ARBA00022617"/>
    </source>
</evidence>
<dbReference type="PROSITE" id="PS51404">
    <property type="entry name" value="DYP_PEROXIDASE"/>
    <property type="match status" value="1"/>
</dbReference>
<dbReference type="InterPro" id="IPR006314">
    <property type="entry name" value="Dyp_peroxidase"/>
</dbReference>
<feature type="domain" description="DyP dimeric alpha+beta barrel" evidence="10">
    <location>
        <begin position="11"/>
        <end position="166"/>
    </location>
</feature>
<comment type="caution">
    <text evidence="11">The sequence shown here is derived from an EMBL/GenBank/DDBJ whole genome shotgun (WGS) entry which is preliminary data.</text>
</comment>
<gene>
    <name evidence="11" type="ORF">E8E13_010014</name>
</gene>
<dbReference type="GO" id="GO:0004601">
    <property type="term" value="F:peroxidase activity"/>
    <property type="evidence" value="ECO:0007669"/>
    <property type="project" value="UniProtKB-KW"/>
</dbReference>
<accession>A0A9P4TQL4</accession>
<dbReference type="GO" id="GO:0020037">
    <property type="term" value="F:heme binding"/>
    <property type="evidence" value="ECO:0007669"/>
    <property type="project" value="InterPro"/>
</dbReference>
<keyword evidence="12" id="KW-1185">Reference proteome</keyword>
<evidence type="ECO:0000259" key="10">
    <source>
        <dbReference type="Pfam" id="PF21105"/>
    </source>
</evidence>
<keyword evidence="4" id="KW-0479">Metal-binding</keyword>
<dbReference type="NCBIfam" id="TIGR01413">
    <property type="entry name" value="Dyp_perox_fam"/>
    <property type="match status" value="1"/>
</dbReference>
<keyword evidence="3" id="KW-0349">Heme</keyword>
<dbReference type="GO" id="GO:0046872">
    <property type="term" value="F:metal ion binding"/>
    <property type="evidence" value="ECO:0007669"/>
    <property type="project" value="UniProtKB-KW"/>
</dbReference>
<dbReference type="Pfam" id="PF21105">
    <property type="entry name" value="DyP_N"/>
    <property type="match status" value="1"/>
</dbReference>
<keyword evidence="2" id="KW-0575">Peroxidase</keyword>
<dbReference type="PANTHER" id="PTHR30521:SF4">
    <property type="entry name" value="DEFERROCHELATASE"/>
    <property type="match status" value="1"/>
</dbReference>
<dbReference type="AlphaFoldDB" id="A0A9P4TQL4"/>
<evidence type="ECO:0000256" key="6">
    <source>
        <dbReference type="ARBA" id="ARBA00023002"/>
    </source>
</evidence>
<keyword evidence="5" id="KW-0732">Signal</keyword>
<dbReference type="Proteomes" id="UP000801428">
    <property type="component" value="Unassembled WGS sequence"/>
</dbReference>
<keyword evidence="6" id="KW-0560">Oxidoreductase</keyword>
<comment type="similarity">
    <text evidence="8">Belongs to the DyP-type peroxidase family.</text>
</comment>
<dbReference type="OrthoDB" id="3207336at2759"/>
<dbReference type="InterPro" id="IPR048328">
    <property type="entry name" value="Dyp_perox_C"/>
</dbReference>
<evidence type="ECO:0000256" key="4">
    <source>
        <dbReference type="ARBA" id="ARBA00022723"/>
    </source>
</evidence>
<name>A0A9P4TQL4_CURKU</name>
<sequence length="473" mass="50871">MAALTVNDLSNIQGDILINGFPKKAEIFCFFTIRAAQAFCQNIQTVANSKIATGKDIKDLRQQISNSNGIIDVAKTNIAFTSGGLTKLGNILPSLQSSLNGLSSSAPSFVGGMQNNSERQALGDPVFNGWNLGLNGGGPLDGVLIVAGANMNTVQAELNDVLRQLNVGGEVVVELFREVGTERASQPGHEHFGFNDGISHPEVFGINDSPNLNFKLDGVTQPADKSNFVDPGVIVVGRKGDSGTKPQWMNDGSFLVFRKLEQHVGKWNNFVVNQWKNAGSNGPAQFGAQLMGRWQSGCPIQLQDQRDDSSLALRNDFDFGGFQQQGKCPLAGHIRKANIRAQFNSSRIMRRGIPYGTDFQQGGPDTGRGLLFACYQSSIENGYRFIQTAWANDKDFPSPGAGLDVTIGQGKATDAPSPFQIGTKSVKINPINDFVTAKGGEYFFAPSMAVLRAGFNINKVQSTINAGNVQSNF</sequence>
<evidence type="ECO:0000259" key="9">
    <source>
        <dbReference type="Pfam" id="PF20628"/>
    </source>
</evidence>
<dbReference type="InterPro" id="IPR049509">
    <property type="entry name" value="DyP_N"/>
</dbReference>
<dbReference type="EMBL" id="SWKU01000001">
    <property type="protein sequence ID" value="KAF3010918.1"/>
    <property type="molecule type" value="Genomic_DNA"/>
</dbReference>
<proteinExistence type="inferred from homology"/>
<dbReference type="GO" id="GO:0005829">
    <property type="term" value="C:cytosol"/>
    <property type="evidence" value="ECO:0007669"/>
    <property type="project" value="TreeGrafter"/>
</dbReference>
<protein>
    <submittedName>
        <fullName evidence="11">Uncharacterized protein</fullName>
    </submittedName>
</protein>
<reference evidence="11" key="1">
    <citation type="submission" date="2019-04" db="EMBL/GenBank/DDBJ databases">
        <title>Sequencing of skin fungus with MAO and IRED activity.</title>
        <authorList>
            <person name="Marsaioli A.J."/>
            <person name="Bonatto J.M.C."/>
            <person name="Reis Junior O."/>
        </authorList>
    </citation>
    <scope>NUCLEOTIDE SEQUENCE</scope>
    <source>
        <strain evidence="11">30M1</strain>
    </source>
</reference>
<organism evidence="11 12">
    <name type="scientific">Curvularia kusanoi</name>
    <name type="common">Cochliobolus kusanoi</name>
    <dbReference type="NCBI Taxonomy" id="90978"/>
    <lineage>
        <taxon>Eukaryota</taxon>
        <taxon>Fungi</taxon>
        <taxon>Dikarya</taxon>
        <taxon>Ascomycota</taxon>
        <taxon>Pezizomycotina</taxon>
        <taxon>Dothideomycetes</taxon>
        <taxon>Pleosporomycetidae</taxon>
        <taxon>Pleosporales</taxon>
        <taxon>Pleosporineae</taxon>
        <taxon>Pleosporaceae</taxon>
        <taxon>Curvularia</taxon>
    </lineage>
</organism>
<evidence type="ECO:0000256" key="5">
    <source>
        <dbReference type="ARBA" id="ARBA00022729"/>
    </source>
</evidence>
<comment type="cofactor">
    <cofactor evidence="1">
        <name>heme b</name>
        <dbReference type="ChEBI" id="CHEBI:60344"/>
    </cofactor>
</comment>
<dbReference type="SUPFAM" id="SSF54909">
    <property type="entry name" value="Dimeric alpha+beta barrel"/>
    <property type="match status" value="1"/>
</dbReference>
<evidence type="ECO:0000313" key="11">
    <source>
        <dbReference type="EMBL" id="KAF3010918.1"/>
    </source>
</evidence>
<evidence type="ECO:0000313" key="12">
    <source>
        <dbReference type="Proteomes" id="UP000801428"/>
    </source>
</evidence>
<dbReference type="InterPro" id="IPR011008">
    <property type="entry name" value="Dimeric_a/b-barrel"/>
</dbReference>
<keyword evidence="7" id="KW-0408">Iron</keyword>
<evidence type="ECO:0000256" key="8">
    <source>
        <dbReference type="ARBA" id="ARBA00025737"/>
    </source>
</evidence>
<feature type="domain" description="Dyp-type peroxidase C-terminal" evidence="9">
    <location>
        <begin position="216"/>
        <end position="391"/>
    </location>
</feature>
<evidence type="ECO:0000256" key="1">
    <source>
        <dbReference type="ARBA" id="ARBA00001970"/>
    </source>
</evidence>
<evidence type="ECO:0000256" key="2">
    <source>
        <dbReference type="ARBA" id="ARBA00022559"/>
    </source>
</evidence>
<evidence type="ECO:0000256" key="7">
    <source>
        <dbReference type="ARBA" id="ARBA00023004"/>
    </source>
</evidence>
<dbReference type="PANTHER" id="PTHR30521">
    <property type="entry name" value="DEFERROCHELATASE/PEROXIDASE"/>
    <property type="match status" value="1"/>
</dbReference>